<proteinExistence type="predicted"/>
<accession>T2PL17</accession>
<dbReference type="HOGENOM" id="CLU_212072_0_0_11"/>
<organism evidence="1 2">
    <name type="scientific">Gardnerella pickettii JCP8017A</name>
    <dbReference type="NCBI Taxonomy" id="1261062"/>
    <lineage>
        <taxon>Bacteria</taxon>
        <taxon>Bacillati</taxon>
        <taxon>Actinomycetota</taxon>
        <taxon>Actinomycetes</taxon>
        <taxon>Bifidobacteriales</taxon>
        <taxon>Bifidobacteriaceae</taxon>
        <taxon>Gardnerella</taxon>
        <taxon>Gardnerella pickettii</taxon>
    </lineage>
</organism>
<comment type="caution">
    <text evidence="1">The sequence shown here is derived from an EMBL/GenBank/DDBJ whole genome shotgun (WGS) entry which is preliminary data.</text>
</comment>
<evidence type="ECO:0000313" key="1">
    <source>
        <dbReference type="EMBL" id="EPI52603.1"/>
    </source>
</evidence>
<name>T2PL17_9BIFI</name>
<protein>
    <submittedName>
        <fullName evidence="1">Uncharacterized protein</fullName>
    </submittedName>
</protein>
<dbReference type="PATRIC" id="fig|1261062.4.peg.532"/>
<evidence type="ECO:0000313" key="2">
    <source>
        <dbReference type="Proteomes" id="UP000015779"/>
    </source>
</evidence>
<dbReference type="AlphaFoldDB" id="T2PL17"/>
<reference evidence="1 2" key="1">
    <citation type="submission" date="2013-06" db="EMBL/GenBank/DDBJ databases">
        <authorList>
            <person name="Weinstock G."/>
            <person name="Sodergren E."/>
            <person name="Lobos E.A."/>
            <person name="Fulton L."/>
            <person name="Fulton R."/>
            <person name="Courtney L."/>
            <person name="Fronick C."/>
            <person name="O'Laughlin M."/>
            <person name="Godfrey J."/>
            <person name="Wilson R.M."/>
            <person name="Miner T."/>
            <person name="Farmer C."/>
            <person name="Delehaunty K."/>
            <person name="Cordes M."/>
            <person name="Minx P."/>
            <person name="Tomlinson C."/>
            <person name="Chen J."/>
            <person name="Wollam A."/>
            <person name="Pepin K.H."/>
            <person name="Bhonagiri V."/>
            <person name="Zhang X."/>
            <person name="Warren W."/>
            <person name="Mitreva M."/>
            <person name="Mardis E.R."/>
            <person name="Wilson R.K."/>
        </authorList>
    </citation>
    <scope>NUCLEOTIDE SEQUENCE [LARGE SCALE GENOMIC DNA]</scope>
    <source>
        <strain evidence="1 2">JCP8017A</strain>
    </source>
</reference>
<gene>
    <name evidence="1" type="ORF">HMPREF1577_00570</name>
</gene>
<dbReference type="EMBL" id="ATJN01000029">
    <property type="protein sequence ID" value="EPI52603.1"/>
    <property type="molecule type" value="Genomic_DNA"/>
</dbReference>
<sequence>MIQAQYSNTSIQTQRSNTSIQTQITSKLITVLTKTPLKTKRR</sequence>
<dbReference type="Proteomes" id="UP000015779">
    <property type="component" value="Unassembled WGS sequence"/>
</dbReference>